<dbReference type="EMBL" id="CP030041">
    <property type="protein sequence ID" value="AWW28790.1"/>
    <property type="molecule type" value="Genomic_DNA"/>
</dbReference>
<dbReference type="Gene3D" id="1.50.10.100">
    <property type="entry name" value="Chondroitin AC/alginate lyase"/>
    <property type="match status" value="1"/>
</dbReference>
<dbReference type="KEGG" id="est:DN752_00830"/>
<dbReference type="RefSeq" id="WP_112782211.1">
    <property type="nucleotide sequence ID" value="NZ_CP030041.1"/>
</dbReference>
<proteinExistence type="predicted"/>
<dbReference type="PANTHER" id="PTHR39210">
    <property type="entry name" value="HEPARIN-SULFATE LYASE"/>
    <property type="match status" value="1"/>
</dbReference>
<name>A0A2Z4IDA2_9BACT</name>
<evidence type="ECO:0000313" key="8">
    <source>
        <dbReference type="Proteomes" id="UP000248688"/>
    </source>
</evidence>
<keyword evidence="4" id="KW-0456">Lyase</keyword>
<dbReference type="Pfam" id="PF07940">
    <property type="entry name" value="Hepar_II_III_C"/>
    <property type="match status" value="1"/>
</dbReference>
<evidence type="ECO:0000256" key="1">
    <source>
        <dbReference type="ARBA" id="ARBA00004418"/>
    </source>
</evidence>
<dbReference type="Proteomes" id="UP000248688">
    <property type="component" value="Chromosome"/>
</dbReference>
<evidence type="ECO:0000313" key="7">
    <source>
        <dbReference type="EMBL" id="AWW28790.1"/>
    </source>
</evidence>
<feature type="domain" description="Alginate lyase" evidence="5">
    <location>
        <begin position="100"/>
        <end position="324"/>
    </location>
</feature>
<sequence length="753" mass="84815">MNKSITIYSLLITAMTLLLSISAIGQEKEALEHNSILFDDATIAQVDEAMDWPLFRQSLEDAREFVDEQMALGIDVPIPKDLAGGYTHERHKLNYLSMQQAGKVFVLTGEEKYAQFVKDMLMTYAELYPSLDRHPSRKSYSPGKFFWQCLNDANWLVYTSQAYDCIYDWLSEGERTLLERELLRPQADFLSVETPQFFNRIHNHSTWANAGVGMLGLVMGDTLLVHRALYGLEEDGLDADMKDNDGGKIKSEERAGFLAQLDLLFSPDGFYAEGPYYQRYAIYPFVVFAASLQNARPELEIFKYREGILGKAVYALVNLSDADGEFFPINDAQKGMSYYSRELVSAIDIAYHFGGQNPELLSIAQKQNTVLLDASGMHVAADIANGKSKPFVHKSMELRDGADGKTGGVGILRMDGKASSLSAVLKYTAQGMGHGHFDKLSLSLYEEGREILQDYGVARFVNIEQKDGGGYLKENQTFAKQTVAHNALIVNKESHFKGNTDTGNKYHSDPYFFDASQEEIKIVSAKDQHAYPGVEQHRTIALISDGLFEKPLMVDILSVSTATQNHYDLPYYYFGQLLSTSWDYDIENNLTPMGDGHGYEHIWAEAKGKTEEGNAAMTWMDHDQFYTITSVSQKGDQMTLARTGANDPDFNLRRDPLLMISRDAATTTFVSILEPHGEYSRVSELSKGAFSEVKEVQIVHDSEAYIAIEWKHETGQVYRLAIAKQSNDQTTSHEIKVENQLWDWKGPYSYIKK</sequence>
<dbReference type="GO" id="GO:0042597">
    <property type="term" value="C:periplasmic space"/>
    <property type="evidence" value="ECO:0007669"/>
    <property type="project" value="UniProtKB-SubCell"/>
</dbReference>
<organism evidence="7 8">
    <name type="scientific">Echinicola strongylocentroti</name>
    <dbReference type="NCBI Taxonomy" id="1795355"/>
    <lineage>
        <taxon>Bacteria</taxon>
        <taxon>Pseudomonadati</taxon>
        <taxon>Bacteroidota</taxon>
        <taxon>Cytophagia</taxon>
        <taxon>Cytophagales</taxon>
        <taxon>Cyclobacteriaceae</taxon>
        <taxon>Echinicola</taxon>
    </lineage>
</organism>
<gene>
    <name evidence="7" type="ORF">DN752_00830</name>
</gene>
<reference evidence="7 8" key="1">
    <citation type="submission" date="2018-06" db="EMBL/GenBank/DDBJ databases">
        <title>Echinicola strongylocentroti sp. nov., isolated from a sea urchin Strongylocentrotus intermedius.</title>
        <authorList>
            <person name="Bae S.S."/>
        </authorList>
    </citation>
    <scope>NUCLEOTIDE SEQUENCE [LARGE SCALE GENOMIC DNA]</scope>
    <source>
        <strain evidence="7 8">MEBiC08714</strain>
    </source>
</reference>
<dbReference type="PANTHER" id="PTHR39210:SF1">
    <property type="entry name" value="HEPARIN-SULFATE LYASE"/>
    <property type="match status" value="1"/>
</dbReference>
<dbReference type="AlphaFoldDB" id="A0A2Z4IDA2"/>
<evidence type="ECO:0000259" key="5">
    <source>
        <dbReference type="Pfam" id="PF05426"/>
    </source>
</evidence>
<dbReference type="Gene3D" id="2.70.98.70">
    <property type="match status" value="1"/>
</dbReference>
<dbReference type="InterPro" id="IPR008397">
    <property type="entry name" value="Alginate_lyase_dom"/>
</dbReference>
<dbReference type="SUPFAM" id="SSF48230">
    <property type="entry name" value="Chondroitin AC/alginate lyase"/>
    <property type="match status" value="1"/>
</dbReference>
<keyword evidence="3" id="KW-0574">Periplasm</keyword>
<dbReference type="InterPro" id="IPR008929">
    <property type="entry name" value="Chondroitin_lyas"/>
</dbReference>
<dbReference type="OrthoDB" id="9772435at2"/>
<evidence type="ECO:0000256" key="3">
    <source>
        <dbReference type="ARBA" id="ARBA00022764"/>
    </source>
</evidence>
<evidence type="ECO:0000259" key="6">
    <source>
        <dbReference type="Pfam" id="PF07940"/>
    </source>
</evidence>
<dbReference type="GO" id="GO:0016829">
    <property type="term" value="F:lyase activity"/>
    <property type="evidence" value="ECO:0007669"/>
    <property type="project" value="UniProtKB-KW"/>
</dbReference>
<protein>
    <submittedName>
        <fullName evidence="7">Heparinase</fullName>
    </submittedName>
</protein>
<dbReference type="Pfam" id="PF05426">
    <property type="entry name" value="Alginate_lyase"/>
    <property type="match status" value="1"/>
</dbReference>
<comment type="subcellular location">
    <subcellularLocation>
        <location evidence="1">Periplasm</location>
    </subcellularLocation>
</comment>
<keyword evidence="8" id="KW-1185">Reference proteome</keyword>
<evidence type="ECO:0000256" key="4">
    <source>
        <dbReference type="ARBA" id="ARBA00023239"/>
    </source>
</evidence>
<dbReference type="InterPro" id="IPR012480">
    <property type="entry name" value="Hepar_II_III_C"/>
</dbReference>
<accession>A0A2Z4IDA2</accession>
<keyword evidence="2" id="KW-0732">Signal</keyword>
<feature type="domain" description="Heparinase II/III-like C-terminal" evidence="6">
    <location>
        <begin position="398"/>
        <end position="654"/>
    </location>
</feature>
<evidence type="ECO:0000256" key="2">
    <source>
        <dbReference type="ARBA" id="ARBA00022729"/>
    </source>
</evidence>